<protein>
    <recommendedName>
        <fullName evidence="3">Aldehyde dehydrogenase domain-containing protein</fullName>
    </recommendedName>
</protein>
<dbReference type="InterPro" id="IPR016163">
    <property type="entry name" value="Ald_DH_C"/>
</dbReference>
<organism evidence="4 5">
    <name type="scientific">Dactylosporangium siamense</name>
    <dbReference type="NCBI Taxonomy" id="685454"/>
    <lineage>
        <taxon>Bacteria</taxon>
        <taxon>Bacillati</taxon>
        <taxon>Actinomycetota</taxon>
        <taxon>Actinomycetes</taxon>
        <taxon>Micromonosporales</taxon>
        <taxon>Micromonosporaceae</taxon>
        <taxon>Dactylosporangium</taxon>
    </lineage>
</organism>
<dbReference type="InterPro" id="IPR015590">
    <property type="entry name" value="Aldehyde_DH_dom"/>
</dbReference>
<dbReference type="Proteomes" id="UP000660611">
    <property type="component" value="Unassembled WGS sequence"/>
</dbReference>
<name>A0A919UF90_9ACTN</name>
<dbReference type="EMBL" id="BONQ01000118">
    <property type="protein sequence ID" value="GIG49405.1"/>
    <property type="molecule type" value="Genomic_DNA"/>
</dbReference>
<evidence type="ECO:0000256" key="2">
    <source>
        <dbReference type="ARBA" id="ARBA00023027"/>
    </source>
</evidence>
<dbReference type="SUPFAM" id="SSF53720">
    <property type="entry name" value="ALDH-like"/>
    <property type="match status" value="1"/>
</dbReference>
<accession>A0A919UF90</accession>
<dbReference type="Gene3D" id="3.40.309.10">
    <property type="entry name" value="Aldehyde Dehydrogenase, Chain A, domain 2"/>
    <property type="match status" value="1"/>
</dbReference>
<dbReference type="PANTHER" id="PTHR42986">
    <property type="entry name" value="BENZALDEHYDE DEHYDROGENASE YFMT"/>
    <property type="match status" value="1"/>
</dbReference>
<gene>
    <name evidence="4" type="ORF">Dsi01nite_074460</name>
</gene>
<evidence type="ECO:0000256" key="1">
    <source>
        <dbReference type="ARBA" id="ARBA00009986"/>
    </source>
</evidence>
<dbReference type="GO" id="GO:0016620">
    <property type="term" value="F:oxidoreductase activity, acting on the aldehyde or oxo group of donors, NAD or NADP as acceptor"/>
    <property type="evidence" value="ECO:0007669"/>
    <property type="project" value="InterPro"/>
</dbReference>
<reference evidence="4" key="1">
    <citation type="submission" date="2021-01" db="EMBL/GenBank/DDBJ databases">
        <title>Whole genome shotgun sequence of Dactylosporangium siamense NBRC 106093.</title>
        <authorList>
            <person name="Komaki H."/>
            <person name="Tamura T."/>
        </authorList>
    </citation>
    <scope>NUCLEOTIDE SEQUENCE</scope>
    <source>
        <strain evidence="4">NBRC 106093</strain>
    </source>
</reference>
<sequence length="199" mass="20844">MTAGRHLVHASIADDYVERLAAHADALPVGDPFTGKVALGPLIDAGQRDKVHRLVEATVADGSWLAAGGTYDGLFYRPTVLDQVRVDAPAYREEVFGPVAPVVRFSSEDEAVALAADSGYGLSLGILTGDPMRGLALAERIPTGIVHVNDQTVNDEAVAPFGGVRDSGTGSRAGGGSNADAYTDLRWITVRGTIAPYPF</sequence>
<proteinExistence type="inferred from homology"/>
<keyword evidence="2" id="KW-0520">NAD</keyword>
<feature type="domain" description="Aldehyde dehydrogenase" evidence="3">
    <location>
        <begin position="2"/>
        <end position="188"/>
    </location>
</feature>
<dbReference type="Pfam" id="PF00171">
    <property type="entry name" value="Aldedh"/>
    <property type="match status" value="1"/>
</dbReference>
<dbReference type="AlphaFoldDB" id="A0A919UF90"/>
<keyword evidence="5" id="KW-1185">Reference proteome</keyword>
<evidence type="ECO:0000259" key="3">
    <source>
        <dbReference type="Pfam" id="PF00171"/>
    </source>
</evidence>
<evidence type="ECO:0000313" key="4">
    <source>
        <dbReference type="EMBL" id="GIG49405.1"/>
    </source>
</evidence>
<dbReference type="PANTHER" id="PTHR42986:SF1">
    <property type="entry name" value="BENZALDEHYDE DEHYDROGENASE YFMT"/>
    <property type="match status" value="1"/>
</dbReference>
<dbReference type="InterPro" id="IPR016161">
    <property type="entry name" value="Ald_DH/histidinol_DH"/>
</dbReference>
<comment type="caution">
    <text evidence="4">The sequence shown here is derived from an EMBL/GenBank/DDBJ whole genome shotgun (WGS) entry which is preliminary data.</text>
</comment>
<dbReference type="RefSeq" id="WP_275423445.1">
    <property type="nucleotide sequence ID" value="NZ_BAAAVW010000001.1"/>
</dbReference>
<evidence type="ECO:0000313" key="5">
    <source>
        <dbReference type="Proteomes" id="UP000660611"/>
    </source>
</evidence>
<comment type="similarity">
    <text evidence="1">Belongs to the aldehyde dehydrogenase family.</text>
</comment>